<dbReference type="AlphaFoldDB" id="A0A1M7LNI6"/>
<reference evidence="2 3" key="1">
    <citation type="submission" date="2016-11" db="EMBL/GenBank/DDBJ databases">
        <authorList>
            <person name="Jaros S."/>
            <person name="Januszkiewicz K."/>
            <person name="Wedrychowicz H."/>
        </authorList>
    </citation>
    <scope>NUCLEOTIDE SEQUENCE [LARGE SCALE GENOMIC DNA]</scope>
    <source>
        <strain evidence="2 3">DSM 15930</strain>
    </source>
</reference>
<gene>
    <name evidence="2" type="ORF">SAMN02746066_03330</name>
</gene>
<dbReference type="EMBL" id="FRCP01000017">
    <property type="protein sequence ID" value="SHM79712.1"/>
    <property type="molecule type" value="Genomic_DNA"/>
</dbReference>
<dbReference type="Proteomes" id="UP000184038">
    <property type="component" value="Unassembled WGS sequence"/>
</dbReference>
<dbReference type="STRING" id="1120996.SAMN02746066_03330"/>
<dbReference type="Gene3D" id="1.10.1200.10">
    <property type="entry name" value="ACP-like"/>
    <property type="match status" value="1"/>
</dbReference>
<protein>
    <submittedName>
        <fullName evidence="2">Phosphopantetheine attachment site</fullName>
    </submittedName>
</protein>
<evidence type="ECO:0000313" key="2">
    <source>
        <dbReference type="EMBL" id="SHM79712.1"/>
    </source>
</evidence>
<proteinExistence type="predicted"/>
<keyword evidence="3" id="KW-1185">Reference proteome</keyword>
<dbReference type="SUPFAM" id="SSF47336">
    <property type="entry name" value="ACP-like"/>
    <property type="match status" value="1"/>
</dbReference>
<dbReference type="InterPro" id="IPR036736">
    <property type="entry name" value="ACP-like_sf"/>
</dbReference>
<dbReference type="Pfam" id="PF00550">
    <property type="entry name" value="PP-binding"/>
    <property type="match status" value="1"/>
</dbReference>
<evidence type="ECO:0000313" key="3">
    <source>
        <dbReference type="Proteomes" id="UP000184038"/>
    </source>
</evidence>
<feature type="domain" description="Carrier" evidence="1">
    <location>
        <begin position="1"/>
        <end position="80"/>
    </location>
</feature>
<dbReference type="InterPro" id="IPR009081">
    <property type="entry name" value="PP-bd_ACP"/>
</dbReference>
<evidence type="ECO:0000259" key="1">
    <source>
        <dbReference type="PROSITE" id="PS50075"/>
    </source>
</evidence>
<accession>A0A1M7LNI6</accession>
<organism evidence="2 3">
    <name type="scientific">Anaerosporobacter mobilis DSM 15930</name>
    <dbReference type="NCBI Taxonomy" id="1120996"/>
    <lineage>
        <taxon>Bacteria</taxon>
        <taxon>Bacillati</taxon>
        <taxon>Bacillota</taxon>
        <taxon>Clostridia</taxon>
        <taxon>Lachnospirales</taxon>
        <taxon>Lachnospiraceae</taxon>
        <taxon>Anaerosporobacter</taxon>
    </lineage>
</organism>
<dbReference type="PROSITE" id="PS50075">
    <property type="entry name" value="CARRIER"/>
    <property type="match status" value="1"/>
</dbReference>
<sequence>MDVKKWIVDWFCKNTDANEKELEKNINENYFNLNYIDSFQFIQLISDIEDELQVEFDNTQFEDRNFATIQGLIDAIKNSVEE</sequence>
<name>A0A1M7LNI6_9FIRM</name>
<dbReference type="OrthoDB" id="5326335at2"/>
<dbReference type="RefSeq" id="WP_073289528.1">
    <property type="nucleotide sequence ID" value="NZ_FRCP01000017.1"/>
</dbReference>